<gene>
    <name evidence="2" type="ORF">T440DRAFT_484836</name>
</gene>
<sequence length="687" mass="75041">MSSSHYGHQADDSLEIYSSDEGDNSQQEYNNLRLTQAINYLAEEGGNDSPATYMSRVDRIDEALVQLLPQSGQDFDRERYRTVRAMVQEAQEAYENAVDEANLSAHRAEFTPKYSTASAPEALYRGDDNAPEPSSNRSRMRSSTSAKSVQREKPQKVASFSIAPAVKPLRSRHGNSPDNVDLERNWHYGGSNNQVEKWYRNMPASLPFPETHLMEHWETLKINFDVSDYGRKLKAEGKFLETNIPFNHPALEQYKNLHHFESGSRFKLPHGSQEDYDRIRRFATKELLSQTVENFNEGDKEEEKALDYAPRIFLGQFSVGRQAKPAPDLETALRDALRTTPTKSPRLSSGTLASSASSKTAEIKIATLKAAGDARRERATAAQKLRAQADALEQGTVDIDPTSAKQTTPVQPSTRAGAAMRKFGGEREKAVSHSPRRESILAGALSSPEDHSSTASTLRTVTPMSRSTTLARKIPTPSLRPTTPSIRGLSISPSVSTPTPTAKKTRGRSRRNPLPPTPNTPPALIAPVVPPITPAAAAPTPRLDTAVKSGSKPGMKRKHSVGSDYYTPDGKRKKSLGSEEFIPLTKTLRSATSDKSATRSVTPKKVGFVELSSGSESESVSEGDLIDIARPAVVARPAVGVSKAVAAGKQMKKRIVRETVVETTTKVRKVVSGKGVTSSTLDELKVG</sequence>
<feature type="compositionally biased region" description="Polar residues" evidence="1">
    <location>
        <begin position="403"/>
        <end position="414"/>
    </location>
</feature>
<evidence type="ECO:0000313" key="3">
    <source>
        <dbReference type="Proteomes" id="UP000799423"/>
    </source>
</evidence>
<accession>A0A6A7BMP4</accession>
<protein>
    <submittedName>
        <fullName evidence="2">Uncharacterized protein</fullName>
    </submittedName>
</protein>
<feature type="compositionally biased region" description="Low complexity" evidence="1">
    <location>
        <begin position="134"/>
        <end position="145"/>
    </location>
</feature>
<feature type="region of interest" description="Disordered" evidence="1">
    <location>
        <begin position="337"/>
        <end position="358"/>
    </location>
</feature>
<evidence type="ECO:0000313" key="2">
    <source>
        <dbReference type="EMBL" id="KAF2856720.1"/>
    </source>
</evidence>
<organism evidence="2 3">
    <name type="scientific">Plenodomus tracheiphilus IPT5</name>
    <dbReference type="NCBI Taxonomy" id="1408161"/>
    <lineage>
        <taxon>Eukaryota</taxon>
        <taxon>Fungi</taxon>
        <taxon>Dikarya</taxon>
        <taxon>Ascomycota</taxon>
        <taxon>Pezizomycotina</taxon>
        <taxon>Dothideomycetes</taxon>
        <taxon>Pleosporomycetidae</taxon>
        <taxon>Pleosporales</taxon>
        <taxon>Pleosporineae</taxon>
        <taxon>Leptosphaeriaceae</taxon>
        <taxon>Plenodomus</taxon>
    </lineage>
</organism>
<feature type="compositionally biased region" description="Acidic residues" evidence="1">
    <location>
        <begin position="12"/>
        <end position="23"/>
    </location>
</feature>
<feature type="region of interest" description="Disordered" evidence="1">
    <location>
        <begin position="1"/>
        <end position="27"/>
    </location>
</feature>
<name>A0A6A7BMP4_9PLEO</name>
<dbReference type="OrthoDB" id="3779124at2759"/>
<feature type="region of interest" description="Disordered" evidence="1">
    <location>
        <begin position="116"/>
        <end position="158"/>
    </location>
</feature>
<feature type="compositionally biased region" description="Low complexity" evidence="1">
    <location>
        <begin position="492"/>
        <end position="501"/>
    </location>
</feature>
<reference evidence="2" key="1">
    <citation type="submission" date="2020-01" db="EMBL/GenBank/DDBJ databases">
        <authorList>
            <consortium name="DOE Joint Genome Institute"/>
            <person name="Haridas S."/>
            <person name="Albert R."/>
            <person name="Binder M."/>
            <person name="Bloem J."/>
            <person name="Labutti K."/>
            <person name="Salamov A."/>
            <person name="Andreopoulos B."/>
            <person name="Baker S.E."/>
            <person name="Barry K."/>
            <person name="Bills G."/>
            <person name="Bluhm B.H."/>
            <person name="Cannon C."/>
            <person name="Castanera R."/>
            <person name="Culley D.E."/>
            <person name="Daum C."/>
            <person name="Ezra D."/>
            <person name="Gonzalez J.B."/>
            <person name="Henrissat B."/>
            <person name="Kuo A."/>
            <person name="Liang C."/>
            <person name="Lipzen A."/>
            <person name="Lutzoni F."/>
            <person name="Magnuson J."/>
            <person name="Mondo S."/>
            <person name="Nolan M."/>
            <person name="Ohm R."/>
            <person name="Pangilinan J."/>
            <person name="Park H.-J."/>
            <person name="Ramirez L."/>
            <person name="Alfaro M."/>
            <person name="Sun H."/>
            <person name="Tritt A."/>
            <person name="Yoshinaga Y."/>
            <person name="Zwiers L.-H."/>
            <person name="Turgeon B.G."/>
            <person name="Goodwin S.B."/>
            <person name="Spatafora J.W."/>
            <person name="Crous P.W."/>
            <person name="Grigoriev I.V."/>
        </authorList>
    </citation>
    <scope>NUCLEOTIDE SEQUENCE</scope>
    <source>
        <strain evidence="2">IPT5</strain>
    </source>
</reference>
<evidence type="ECO:0000256" key="1">
    <source>
        <dbReference type="SAM" id="MobiDB-lite"/>
    </source>
</evidence>
<proteinExistence type="predicted"/>
<feature type="compositionally biased region" description="Polar residues" evidence="1">
    <location>
        <begin position="453"/>
        <end position="470"/>
    </location>
</feature>
<dbReference type="AlphaFoldDB" id="A0A6A7BMP4"/>
<feature type="region of interest" description="Disordered" evidence="1">
    <location>
        <begin position="392"/>
        <end position="525"/>
    </location>
</feature>
<dbReference type="Proteomes" id="UP000799423">
    <property type="component" value="Unassembled WGS sequence"/>
</dbReference>
<feature type="compositionally biased region" description="Low complexity" evidence="1">
    <location>
        <begin position="347"/>
        <end position="358"/>
    </location>
</feature>
<dbReference type="EMBL" id="MU006288">
    <property type="protein sequence ID" value="KAF2856720.1"/>
    <property type="molecule type" value="Genomic_DNA"/>
</dbReference>
<feature type="compositionally biased region" description="Basic and acidic residues" evidence="1">
    <location>
        <begin position="423"/>
        <end position="439"/>
    </location>
</feature>
<keyword evidence="3" id="KW-1185">Reference proteome</keyword>
<feature type="region of interest" description="Disordered" evidence="1">
    <location>
        <begin position="546"/>
        <end position="573"/>
    </location>
</feature>